<name>A0AAE4BSB1_9BACT</name>
<feature type="chain" id="PRO_5041985250" description="DUF2490 domain-containing protein" evidence="1">
    <location>
        <begin position="21"/>
        <end position="233"/>
    </location>
</feature>
<accession>A0AAE4BSB1</accession>
<sequence>MKRVSLTLFFLIICNTIVSAQSNYFNQLWFDFVPYRKFNHGISVYGDLGYRSGVGSNRWDRVYLMGSVRWKVLDIVELRGGPRVYFDFYPEFNDVFEFRLWQGVNVKWPEIGRVKFAHLGRVEERFFYTFNSDRHSFAMRYRYRLSLSVRLGGEGLKRYFYLPASGELFFNSKNGSDVYHSSGRIMAGLGYVWSEKITYQFTMTAERTREYRIRGVELAGLYYQFKVSYRVLK</sequence>
<evidence type="ECO:0000256" key="1">
    <source>
        <dbReference type="SAM" id="SignalP"/>
    </source>
</evidence>
<dbReference type="AlphaFoldDB" id="A0AAE4BSB1"/>
<protein>
    <recommendedName>
        <fullName evidence="4">DUF2490 domain-containing protein</fullName>
    </recommendedName>
</protein>
<keyword evidence="3" id="KW-1185">Reference proteome</keyword>
<dbReference type="InterPro" id="IPR019619">
    <property type="entry name" value="DUF2490"/>
</dbReference>
<evidence type="ECO:0000313" key="3">
    <source>
        <dbReference type="Proteomes" id="UP001185092"/>
    </source>
</evidence>
<gene>
    <name evidence="2" type="ORF">HNQ88_002624</name>
</gene>
<reference evidence="2" key="1">
    <citation type="submission" date="2023-07" db="EMBL/GenBank/DDBJ databases">
        <title>Genomic Encyclopedia of Type Strains, Phase IV (KMG-IV): sequencing the most valuable type-strain genomes for metagenomic binning, comparative biology and taxonomic classification.</title>
        <authorList>
            <person name="Goeker M."/>
        </authorList>
    </citation>
    <scope>NUCLEOTIDE SEQUENCE</scope>
    <source>
        <strain evidence="2">DSM 26174</strain>
    </source>
</reference>
<keyword evidence="1" id="KW-0732">Signal</keyword>
<dbReference type="RefSeq" id="WP_309939273.1">
    <property type="nucleotide sequence ID" value="NZ_AP025305.1"/>
</dbReference>
<proteinExistence type="predicted"/>
<comment type="caution">
    <text evidence="2">The sequence shown here is derived from an EMBL/GenBank/DDBJ whole genome shotgun (WGS) entry which is preliminary data.</text>
</comment>
<feature type="signal peptide" evidence="1">
    <location>
        <begin position="1"/>
        <end position="20"/>
    </location>
</feature>
<evidence type="ECO:0000313" key="2">
    <source>
        <dbReference type="EMBL" id="MDR6239576.1"/>
    </source>
</evidence>
<dbReference type="Proteomes" id="UP001185092">
    <property type="component" value="Unassembled WGS sequence"/>
</dbReference>
<dbReference type="Pfam" id="PF10677">
    <property type="entry name" value="DUF2490"/>
    <property type="match status" value="1"/>
</dbReference>
<dbReference type="EMBL" id="JAVDQD010000003">
    <property type="protein sequence ID" value="MDR6239576.1"/>
    <property type="molecule type" value="Genomic_DNA"/>
</dbReference>
<evidence type="ECO:0008006" key="4">
    <source>
        <dbReference type="Google" id="ProtNLM"/>
    </source>
</evidence>
<organism evidence="2 3">
    <name type="scientific">Aureibacter tunicatorum</name>
    <dbReference type="NCBI Taxonomy" id="866807"/>
    <lineage>
        <taxon>Bacteria</taxon>
        <taxon>Pseudomonadati</taxon>
        <taxon>Bacteroidota</taxon>
        <taxon>Cytophagia</taxon>
        <taxon>Cytophagales</taxon>
        <taxon>Persicobacteraceae</taxon>
        <taxon>Aureibacter</taxon>
    </lineage>
</organism>